<feature type="transmembrane region" description="Helical" evidence="2">
    <location>
        <begin position="12"/>
        <end position="31"/>
    </location>
</feature>
<feature type="compositionally biased region" description="Polar residues" evidence="1">
    <location>
        <begin position="194"/>
        <end position="210"/>
    </location>
</feature>
<gene>
    <name evidence="3" type="ORF">B5807_11668</name>
</gene>
<dbReference type="EMBL" id="KZ107861">
    <property type="protein sequence ID" value="OSS43772.1"/>
    <property type="molecule type" value="Genomic_DNA"/>
</dbReference>
<evidence type="ECO:0000256" key="1">
    <source>
        <dbReference type="SAM" id="MobiDB-lite"/>
    </source>
</evidence>
<reference evidence="3 4" key="1">
    <citation type="journal article" date="2017" name="Genome Announc.">
        <title>Genome sequence of the saprophytic ascomycete Epicoccum nigrum ICMP 19927 strain isolated from New Zealand.</title>
        <authorList>
            <person name="Fokin M."/>
            <person name="Fleetwood D."/>
            <person name="Weir B.S."/>
            <person name="Villas-Boas S.G."/>
        </authorList>
    </citation>
    <scope>NUCLEOTIDE SEQUENCE [LARGE SCALE GENOMIC DNA]</scope>
    <source>
        <strain evidence="3 4">ICMP 19927</strain>
    </source>
</reference>
<keyword evidence="2" id="KW-1133">Transmembrane helix</keyword>
<evidence type="ECO:0000313" key="3">
    <source>
        <dbReference type="EMBL" id="OSS43772.1"/>
    </source>
</evidence>
<name>A0A1Y2LJT4_EPING</name>
<dbReference type="Proteomes" id="UP000193240">
    <property type="component" value="Unassembled WGS sequence"/>
</dbReference>
<dbReference type="AlphaFoldDB" id="A0A1Y2LJT4"/>
<evidence type="ECO:0000313" key="4">
    <source>
        <dbReference type="Proteomes" id="UP000193240"/>
    </source>
</evidence>
<protein>
    <submittedName>
        <fullName evidence="3">Uncharacterized protein</fullName>
    </submittedName>
</protein>
<organism evidence="3 4">
    <name type="scientific">Epicoccum nigrum</name>
    <name type="common">Soil fungus</name>
    <name type="synonym">Epicoccum purpurascens</name>
    <dbReference type="NCBI Taxonomy" id="105696"/>
    <lineage>
        <taxon>Eukaryota</taxon>
        <taxon>Fungi</taxon>
        <taxon>Dikarya</taxon>
        <taxon>Ascomycota</taxon>
        <taxon>Pezizomycotina</taxon>
        <taxon>Dothideomycetes</taxon>
        <taxon>Pleosporomycetidae</taxon>
        <taxon>Pleosporales</taxon>
        <taxon>Pleosporineae</taxon>
        <taxon>Didymellaceae</taxon>
        <taxon>Epicoccum</taxon>
    </lineage>
</organism>
<feature type="transmembrane region" description="Helical" evidence="2">
    <location>
        <begin position="144"/>
        <end position="164"/>
    </location>
</feature>
<dbReference type="InParanoid" id="A0A1Y2LJT4"/>
<evidence type="ECO:0000256" key="2">
    <source>
        <dbReference type="SAM" id="Phobius"/>
    </source>
</evidence>
<feature type="compositionally biased region" description="Basic and acidic residues" evidence="1">
    <location>
        <begin position="211"/>
        <end position="221"/>
    </location>
</feature>
<sequence length="330" mass="35849">MSNLTNAEQSILASGSSILALIPTVILVLGSPNEDTIRISARYPLLAFFLSITCINKRSQVNKMRLSSSVTVIDLGPYGTLDKTTSSLKDLEKKKDTPYLLHRLAHWKILGAHMLACGGAGVILWSTIDLAVHGVVTWACWTSFYPIIWLALAIVNYVAAVISIRHSLKLPSRLTTSPNDADETGSMQLLPISSMEQPRSHSPPTSSTVRTDSRFEGDRHPLPNVQTRFDDDQAREAQPSHSVAKSALLILDLQPDCGTAICSRRKFADLSKAGVDLLNNATYLYGTAIFSSLTMVSGHNAIKVLCVYASVAVISRVTTEWVLEDIGGAD</sequence>
<keyword evidence="4" id="KW-1185">Reference proteome</keyword>
<feature type="transmembrane region" description="Helical" evidence="2">
    <location>
        <begin position="109"/>
        <end position="132"/>
    </location>
</feature>
<proteinExistence type="predicted"/>
<keyword evidence="2" id="KW-0812">Transmembrane</keyword>
<accession>A0A1Y2LJT4</accession>
<keyword evidence="2" id="KW-0472">Membrane</keyword>
<feature type="region of interest" description="Disordered" evidence="1">
    <location>
        <begin position="194"/>
        <end position="236"/>
    </location>
</feature>